<dbReference type="PROSITE" id="PS50977">
    <property type="entry name" value="HTH_TETR_2"/>
    <property type="match status" value="1"/>
</dbReference>
<accession>A0A2X4UFR1</accession>
<protein>
    <submittedName>
        <fullName evidence="7">TetR family transcriptional regulator</fullName>
    </submittedName>
</protein>
<dbReference type="InterPro" id="IPR050109">
    <property type="entry name" value="HTH-type_TetR-like_transc_reg"/>
</dbReference>
<dbReference type="Proteomes" id="UP000249091">
    <property type="component" value="Chromosome 1"/>
</dbReference>
<dbReference type="SUPFAM" id="SSF46689">
    <property type="entry name" value="Homeodomain-like"/>
    <property type="match status" value="1"/>
</dbReference>
<dbReference type="InterPro" id="IPR009057">
    <property type="entry name" value="Homeodomain-like_sf"/>
</dbReference>
<dbReference type="KEGG" id="rcr:NCTC10994_02013"/>
<sequence length="216" mass="24018">MVPPVGSTSPARVPDLRERRKQETRREITRAALTLFEQQGAAATTVDEIARLAGVSPSTFFRCFATKEDSVYEPDREFEAELLAWLDSVPPEQVDLEGIEALYERSLCRLMASSDDTKDRLLRARRLIASDDHLRAAAFATDAVAMCRITQTVAAKVDGIRPPTYARLLVEAAGVATRTAFDAWVDGIEKGDSGDLVEIYRATRREARRIFTGRDV</sequence>
<keyword evidence="1" id="KW-0805">Transcription regulation</keyword>
<evidence type="ECO:0000256" key="4">
    <source>
        <dbReference type="PROSITE-ProRule" id="PRU00335"/>
    </source>
</evidence>
<keyword evidence="8" id="KW-1185">Reference proteome</keyword>
<dbReference type="Gene3D" id="1.10.357.10">
    <property type="entry name" value="Tetracycline Repressor, domain 2"/>
    <property type="match status" value="1"/>
</dbReference>
<evidence type="ECO:0000259" key="6">
    <source>
        <dbReference type="PROSITE" id="PS50977"/>
    </source>
</evidence>
<dbReference type="PANTHER" id="PTHR30055:SF234">
    <property type="entry name" value="HTH-TYPE TRANSCRIPTIONAL REGULATOR BETI"/>
    <property type="match status" value="1"/>
</dbReference>
<dbReference type="RefSeq" id="WP_072702128.1">
    <property type="nucleotide sequence ID" value="NZ_JAFBBL010000001.1"/>
</dbReference>
<dbReference type="GO" id="GO:0000976">
    <property type="term" value="F:transcription cis-regulatory region binding"/>
    <property type="evidence" value="ECO:0007669"/>
    <property type="project" value="TreeGrafter"/>
</dbReference>
<name>A0A2X4UFR1_9NOCA</name>
<feature type="DNA-binding region" description="H-T-H motif" evidence="4">
    <location>
        <begin position="45"/>
        <end position="64"/>
    </location>
</feature>
<proteinExistence type="predicted"/>
<reference evidence="7 8" key="1">
    <citation type="submission" date="2018-06" db="EMBL/GenBank/DDBJ databases">
        <authorList>
            <consortium name="Pathogen Informatics"/>
            <person name="Doyle S."/>
        </authorList>
    </citation>
    <scope>NUCLEOTIDE SEQUENCE [LARGE SCALE GENOMIC DNA]</scope>
    <source>
        <strain evidence="7 8">NCTC10994</strain>
    </source>
</reference>
<dbReference type="GO" id="GO:0003700">
    <property type="term" value="F:DNA-binding transcription factor activity"/>
    <property type="evidence" value="ECO:0007669"/>
    <property type="project" value="TreeGrafter"/>
</dbReference>
<feature type="domain" description="HTH tetR-type" evidence="6">
    <location>
        <begin position="22"/>
        <end position="82"/>
    </location>
</feature>
<feature type="region of interest" description="Disordered" evidence="5">
    <location>
        <begin position="1"/>
        <end position="24"/>
    </location>
</feature>
<dbReference type="PANTHER" id="PTHR30055">
    <property type="entry name" value="HTH-TYPE TRANSCRIPTIONAL REGULATOR RUTR"/>
    <property type="match status" value="1"/>
</dbReference>
<keyword evidence="3" id="KW-0804">Transcription</keyword>
<evidence type="ECO:0000313" key="8">
    <source>
        <dbReference type="Proteomes" id="UP000249091"/>
    </source>
</evidence>
<dbReference type="AlphaFoldDB" id="A0A2X4UFR1"/>
<evidence type="ECO:0000256" key="1">
    <source>
        <dbReference type="ARBA" id="ARBA00023015"/>
    </source>
</evidence>
<feature type="compositionally biased region" description="Polar residues" evidence="5">
    <location>
        <begin position="1"/>
        <end position="10"/>
    </location>
</feature>
<keyword evidence="2 4" id="KW-0238">DNA-binding</keyword>
<feature type="compositionally biased region" description="Basic and acidic residues" evidence="5">
    <location>
        <begin position="14"/>
        <end position="24"/>
    </location>
</feature>
<dbReference type="STRING" id="1219011.GCA_001895045_03106"/>
<dbReference type="InterPro" id="IPR001647">
    <property type="entry name" value="HTH_TetR"/>
</dbReference>
<gene>
    <name evidence="7" type="ORF">NCTC10994_02013</name>
</gene>
<dbReference type="Pfam" id="PF00440">
    <property type="entry name" value="TetR_N"/>
    <property type="match status" value="1"/>
</dbReference>
<evidence type="ECO:0000313" key="7">
    <source>
        <dbReference type="EMBL" id="SQI31750.1"/>
    </source>
</evidence>
<evidence type="ECO:0000256" key="5">
    <source>
        <dbReference type="SAM" id="MobiDB-lite"/>
    </source>
</evidence>
<dbReference type="EMBL" id="LS483468">
    <property type="protein sequence ID" value="SQI31750.1"/>
    <property type="molecule type" value="Genomic_DNA"/>
</dbReference>
<evidence type="ECO:0000256" key="2">
    <source>
        <dbReference type="ARBA" id="ARBA00023125"/>
    </source>
</evidence>
<organism evidence="7 8">
    <name type="scientific">Rhodococcus coprophilus</name>
    <dbReference type="NCBI Taxonomy" id="38310"/>
    <lineage>
        <taxon>Bacteria</taxon>
        <taxon>Bacillati</taxon>
        <taxon>Actinomycetota</taxon>
        <taxon>Actinomycetes</taxon>
        <taxon>Mycobacteriales</taxon>
        <taxon>Nocardiaceae</taxon>
        <taxon>Rhodococcus</taxon>
    </lineage>
</organism>
<evidence type="ECO:0000256" key="3">
    <source>
        <dbReference type="ARBA" id="ARBA00023163"/>
    </source>
</evidence>